<reference evidence="2 3" key="1">
    <citation type="submission" date="2019-01" db="EMBL/GenBank/DDBJ databases">
        <title>Ktedonosporobacter rubrisoli SCAWS-G2.</title>
        <authorList>
            <person name="Huang Y."/>
            <person name="Yan B."/>
        </authorList>
    </citation>
    <scope>NUCLEOTIDE SEQUENCE [LARGE SCALE GENOMIC DNA]</scope>
    <source>
        <strain evidence="2 3">SCAWS-G2</strain>
    </source>
</reference>
<feature type="region of interest" description="Disordered" evidence="1">
    <location>
        <begin position="162"/>
        <end position="190"/>
    </location>
</feature>
<evidence type="ECO:0000313" key="3">
    <source>
        <dbReference type="Proteomes" id="UP000290365"/>
    </source>
</evidence>
<keyword evidence="3" id="KW-1185">Reference proteome</keyword>
<evidence type="ECO:0008006" key="4">
    <source>
        <dbReference type="Google" id="ProtNLM"/>
    </source>
</evidence>
<evidence type="ECO:0000256" key="1">
    <source>
        <dbReference type="SAM" id="MobiDB-lite"/>
    </source>
</evidence>
<protein>
    <recommendedName>
        <fullName evidence="4">General stress protein 17M-like domain-containing protein</fullName>
    </recommendedName>
</protein>
<accession>A0A4P6JSR9</accession>
<dbReference type="PANTHER" id="PTHR36109:SF2">
    <property type="entry name" value="MEMBRANE PROTEIN"/>
    <property type="match status" value="1"/>
</dbReference>
<dbReference type="KEGG" id="kbs:EPA93_20900"/>
<dbReference type="Proteomes" id="UP000290365">
    <property type="component" value="Chromosome"/>
</dbReference>
<organism evidence="2 3">
    <name type="scientific">Ktedonosporobacter rubrisoli</name>
    <dbReference type="NCBI Taxonomy" id="2509675"/>
    <lineage>
        <taxon>Bacteria</taxon>
        <taxon>Bacillati</taxon>
        <taxon>Chloroflexota</taxon>
        <taxon>Ktedonobacteria</taxon>
        <taxon>Ktedonobacterales</taxon>
        <taxon>Ktedonosporobacteraceae</taxon>
        <taxon>Ktedonosporobacter</taxon>
    </lineage>
</organism>
<name>A0A4P6JSR9_KTERU</name>
<dbReference type="OrthoDB" id="163351at2"/>
<dbReference type="AlphaFoldDB" id="A0A4P6JSR9"/>
<gene>
    <name evidence="2" type="ORF">EPA93_20900</name>
</gene>
<dbReference type="RefSeq" id="WP_129889376.1">
    <property type="nucleotide sequence ID" value="NZ_CP035758.1"/>
</dbReference>
<dbReference type="InterPro" id="IPR052948">
    <property type="entry name" value="Low_temp-induced_all0457"/>
</dbReference>
<sequence>MAMTQSDIVLGVFPEYDAAKQALDDLKRAGFNDDEVGFLARSKQANTPPDALATNTATGAVGGGVAGGIVGAAAALLIPGFGPAIAGGIIAASLGSAAVGAAAGAFAGGLTGVFKGIGISEGDAQFYRRALDAGHTIVTVKASHGLDEAIGILRRDGATDVKKERGAINASPPLRPFGASPETYDSPQNP</sequence>
<proteinExistence type="predicted"/>
<dbReference type="PANTHER" id="PTHR36109">
    <property type="entry name" value="MEMBRANE PROTEIN-RELATED"/>
    <property type="match status" value="1"/>
</dbReference>
<evidence type="ECO:0000313" key="2">
    <source>
        <dbReference type="EMBL" id="QBD78323.1"/>
    </source>
</evidence>
<dbReference type="EMBL" id="CP035758">
    <property type="protein sequence ID" value="QBD78323.1"/>
    <property type="molecule type" value="Genomic_DNA"/>
</dbReference>